<evidence type="ECO:0000313" key="2">
    <source>
        <dbReference type="EnsemblFungi" id="MAPG_10075T0"/>
    </source>
</evidence>
<dbReference type="AlphaFoldDB" id="A0A0C4EBM3"/>
<reference evidence="2" key="4">
    <citation type="journal article" date="2015" name="G3 (Bethesda)">
        <title>Genome sequences of three phytopathogenic species of the Magnaporthaceae family of fungi.</title>
        <authorList>
            <person name="Okagaki L.H."/>
            <person name="Nunes C.C."/>
            <person name="Sailsbery J."/>
            <person name="Clay B."/>
            <person name="Brown D."/>
            <person name="John T."/>
            <person name="Oh Y."/>
            <person name="Young N."/>
            <person name="Fitzgerald M."/>
            <person name="Haas B.J."/>
            <person name="Zeng Q."/>
            <person name="Young S."/>
            <person name="Adiconis X."/>
            <person name="Fan L."/>
            <person name="Levin J.Z."/>
            <person name="Mitchell T.K."/>
            <person name="Okubara P.A."/>
            <person name="Farman M.L."/>
            <person name="Kohn L.M."/>
            <person name="Birren B."/>
            <person name="Ma L.-J."/>
            <person name="Dean R.A."/>
        </authorList>
    </citation>
    <scope>NUCLEOTIDE SEQUENCE</scope>
    <source>
        <strain evidence="2">ATCC 64411 / 73-15</strain>
    </source>
</reference>
<proteinExistence type="predicted"/>
<dbReference type="VEuPathDB" id="FungiDB:MAPG_10075"/>
<dbReference type="Proteomes" id="UP000011715">
    <property type="component" value="Unassembled WGS sequence"/>
</dbReference>
<dbReference type="InterPro" id="IPR036919">
    <property type="entry name" value="Ribo_uL30_ferredoxin-like_sf"/>
</dbReference>
<dbReference type="EnsemblFungi" id="MAPG_10075T0">
    <property type="protein sequence ID" value="MAPG_10075T0"/>
    <property type="gene ID" value="MAPG_10075"/>
</dbReference>
<organism evidence="2 3">
    <name type="scientific">Magnaporthiopsis poae (strain ATCC 64411 / 73-15)</name>
    <name type="common">Kentucky bluegrass fungus</name>
    <name type="synonym">Magnaporthe poae</name>
    <dbReference type="NCBI Taxonomy" id="644358"/>
    <lineage>
        <taxon>Eukaryota</taxon>
        <taxon>Fungi</taxon>
        <taxon>Dikarya</taxon>
        <taxon>Ascomycota</taxon>
        <taxon>Pezizomycotina</taxon>
        <taxon>Sordariomycetes</taxon>
        <taxon>Sordariomycetidae</taxon>
        <taxon>Magnaporthales</taxon>
        <taxon>Magnaporthaceae</taxon>
        <taxon>Magnaporthiopsis</taxon>
    </lineage>
</organism>
<dbReference type="STRING" id="644358.A0A0C4EBM3"/>
<evidence type="ECO:0000313" key="1">
    <source>
        <dbReference type="EMBL" id="KLU91557.1"/>
    </source>
</evidence>
<dbReference type="EMBL" id="GL876977">
    <property type="protein sequence ID" value="KLU91557.1"/>
    <property type="molecule type" value="Genomic_DNA"/>
</dbReference>
<evidence type="ECO:0000313" key="3">
    <source>
        <dbReference type="Proteomes" id="UP000011715"/>
    </source>
</evidence>
<dbReference type="OrthoDB" id="509901at2759"/>
<protein>
    <submittedName>
        <fullName evidence="1 2">Uncharacterized protein</fullName>
    </submittedName>
</protein>
<sequence>MKVKELVRVDEVAVAKTKAQLKAERTPDPGYVVERAVPPR</sequence>
<reference evidence="3" key="2">
    <citation type="submission" date="2010-05" db="EMBL/GenBank/DDBJ databases">
        <title>The genome sequence of Magnaporthe poae strain ATCC 64411.</title>
        <authorList>
            <person name="Ma L.-J."/>
            <person name="Dead R."/>
            <person name="Young S."/>
            <person name="Zeng Q."/>
            <person name="Koehrsen M."/>
            <person name="Alvarado L."/>
            <person name="Berlin A."/>
            <person name="Chapman S.B."/>
            <person name="Chen Z."/>
            <person name="Freedman E."/>
            <person name="Gellesch M."/>
            <person name="Goldberg J."/>
            <person name="Griggs A."/>
            <person name="Gujja S."/>
            <person name="Heilman E.R."/>
            <person name="Heiman D."/>
            <person name="Hepburn T."/>
            <person name="Howarth C."/>
            <person name="Jen D."/>
            <person name="Larson L."/>
            <person name="Mehta T."/>
            <person name="Neiman D."/>
            <person name="Pearson M."/>
            <person name="Roberts A."/>
            <person name="Saif S."/>
            <person name="Shea T."/>
            <person name="Shenoy N."/>
            <person name="Sisk P."/>
            <person name="Stolte C."/>
            <person name="Sykes S."/>
            <person name="Walk T."/>
            <person name="White J."/>
            <person name="Yandava C."/>
            <person name="Haas B."/>
            <person name="Nusbaum C."/>
            <person name="Birren B."/>
        </authorList>
    </citation>
    <scope>NUCLEOTIDE SEQUENCE [LARGE SCALE GENOMIC DNA]</scope>
    <source>
        <strain evidence="3">ATCC 64411 / 73-15</strain>
    </source>
</reference>
<gene>
    <name evidence="1" type="ORF">MAPG_10075</name>
</gene>
<dbReference type="Gene3D" id="3.30.1390.20">
    <property type="entry name" value="Ribosomal protein L30, ferredoxin-like fold domain"/>
    <property type="match status" value="1"/>
</dbReference>
<name>A0A0C4EBM3_MAGP6</name>
<accession>A0A0C4EBM3</accession>
<dbReference type="EMBL" id="ADBL01002585">
    <property type="status" value="NOT_ANNOTATED_CDS"/>
    <property type="molecule type" value="Genomic_DNA"/>
</dbReference>
<reference evidence="1" key="1">
    <citation type="submission" date="2010-05" db="EMBL/GenBank/DDBJ databases">
        <title>The Genome Sequence of Magnaporthe poae strain ATCC 64411.</title>
        <authorList>
            <consortium name="The Broad Institute Genome Sequencing Platform"/>
            <consortium name="Broad Institute Genome Sequencing Center for Infectious Disease"/>
            <person name="Ma L.-J."/>
            <person name="Dead R."/>
            <person name="Young S."/>
            <person name="Zeng Q."/>
            <person name="Koehrsen M."/>
            <person name="Alvarado L."/>
            <person name="Berlin A."/>
            <person name="Chapman S.B."/>
            <person name="Chen Z."/>
            <person name="Freedman E."/>
            <person name="Gellesch M."/>
            <person name="Goldberg J."/>
            <person name="Griggs A."/>
            <person name="Gujja S."/>
            <person name="Heilman E.R."/>
            <person name="Heiman D."/>
            <person name="Hepburn T."/>
            <person name="Howarth C."/>
            <person name="Jen D."/>
            <person name="Larson L."/>
            <person name="Mehta T."/>
            <person name="Neiman D."/>
            <person name="Pearson M."/>
            <person name="Roberts A."/>
            <person name="Saif S."/>
            <person name="Shea T."/>
            <person name="Shenoy N."/>
            <person name="Sisk P."/>
            <person name="Stolte C."/>
            <person name="Sykes S."/>
            <person name="Walk T."/>
            <person name="White J."/>
            <person name="Yandava C."/>
            <person name="Haas B."/>
            <person name="Nusbaum C."/>
            <person name="Birren B."/>
        </authorList>
    </citation>
    <scope>NUCLEOTIDE SEQUENCE</scope>
    <source>
        <strain evidence="1">ATCC 64411</strain>
    </source>
</reference>
<reference evidence="1" key="3">
    <citation type="submission" date="2011-03" db="EMBL/GenBank/DDBJ databases">
        <title>Annotation of Magnaporthe poae ATCC 64411.</title>
        <authorList>
            <person name="Ma L.-J."/>
            <person name="Dead R."/>
            <person name="Young S.K."/>
            <person name="Zeng Q."/>
            <person name="Gargeya S."/>
            <person name="Fitzgerald M."/>
            <person name="Haas B."/>
            <person name="Abouelleil A."/>
            <person name="Alvarado L."/>
            <person name="Arachchi H.M."/>
            <person name="Berlin A."/>
            <person name="Brown A."/>
            <person name="Chapman S.B."/>
            <person name="Chen Z."/>
            <person name="Dunbar C."/>
            <person name="Freedman E."/>
            <person name="Gearin G."/>
            <person name="Gellesch M."/>
            <person name="Goldberg J."/>
            <person name="Griggs A."/>
            <person name="Gujja S."/>
            <person name="Heiman D."/>
            <person name="Howarth C."/>
            <person name="Larson L."/>
            <person name="Lui A."/>
            <person name="MacDonald P.J.P."/>
            <person name="Mehta T."/>
            <person name="Montmayeur A."/>
            <person name="Murphy C."/>
            <person name="Neiman D."/>
            <person name="Pearson M."/>
            <person name="Priest M."/>
            <person name="Roberts A."/>
            <person name="Saif S."/>
            <person name="Shea T."/>
            <person name="Shenoy N."/>
            <person name="Sisk P."/>
            <person name="Stolte C."/>
            <person name="Sykes S."/>
            <person name="Yandava C."/>
            <person name="Wortman J."/>
            <person name="Nusbaum C."/>
            <person name="Birren B."/>
        </authorList>
    </citation>
    <scope>NUCLEOTIDE SEQUENCE</scope>
    <source>
        <strain evidence="1">ATCC 64411</strain>
    </source>
</reference>
<dbReference type="eggNOG" id="ENOG502S7S3">
    <property type="taxonomic scope" value="Eukaryota"/>
</dbReference>
<reference evidence="2" key="5">
    <citation type="submission" date="2015-06" db="UniProtKB">
        <authorList>
            <consortium name="EnsemblFungi"/>
        </authorList>
    </citation>
    <scope>IDENTIFICATION</scope>
    <source>
        <strain evidence="2">ATCC 64411</strain>
    </source>
</reference>
<keyword evidence="3" id="KW-1185">Reference proteome</keyword>